<dbReference type="Proteomes" id="UP000295281">
    <property type="component" value="Unassembled WGS sequence"/>
</dbReference>
<dbReference type="GO" id="GO:0003824">
    <property type="term" value="F:catalytic activity"/>
    <property type="evidence" value="ECO:0007669"/>
    <property type="project" value="UniProtKB-ARBA"/>
</dbReference>
<dbReference type="InterPro" id="IPR029058">
    <property type="entry name" value="AB_hydrolase_fold"/>
</dbReference>
<comment type="caution">
    <text evidence="2">The sequence shown here is derived from an EMBL/GenBank/DDBJ whole genome shotgun (WGS) entry which is preliminary data.</text>
</comment>
<dbReference type="PRINTS" id="PR00111">
    <property type="entry name" value="ABHYDROLASE"/>
</dbReference>
<proteinExistence type="predicted"/>
<evidence type="ECO:0000313" key="3">
    <source>
        <dbReference type="Proteomes" id="UP000295281"/>
    </source>
</evidence>
<sequence length="254" mass="26648">MLLHGLGHRRQAWRPVLGALAAEHDVVAPDLPGFGGSAAPGARERYDIAWLVDTVALFCERLGLERPHLAGNSLGGAIALELAARGFAASVAAFSPIGFTTARENLGNRLLTLGMGAAARVPEHVRVAMASSPPARAVARRVLRGDPKGQGSRDLRFDATVISAGSPFARLAPEVAAYSFGTSAPTCPVTIGWGNRDRILPPRAARRAAEHVGRARLVTLMDCGHVPMADRPELVASVVLETTRAAERTAPAPA</sequence>
<protein>
    <submittedName>
        <fullName evidence="2">Pimeloyl-ACP methyl ester carboxylesterase</fullName>
    </submittedName>
</protein>
<dbReference type="Gene3D" id="3.40.50.1820">
    <property type="entry name" value="alpha/beta hydrolase"/>
    <property type="match status" value="1"/>
</dbReference>
<accession>A0A4R6UZW8</accession>
<dbReference type="AlphaFoldDB" id="A0A4R6UZW8"/>
<dbReference type="PANTHER" id="PTHR46438:SF11">
    <property type="entry name" value="LIPASE-RELATED"/>
    <property type="match status" value="1"/>
</dbReference>
<dbReference type="InterPro" id="IPR000073">
    <property type="entry name" value="AB_hydrolase_1"/>
</dbReference>
<gene>
    <name evidence="2" type="ORF">EV190_10572</name>
</gene>
<dbReference type="PANTHER" id="PTHR46438">
    <property type="entry name" value="ALPHA/BETA-HYDROLASES SUPERFAMILY PROTEIN"/>
    <property type="match status" value="1"/>
</dbReference>
<feature type="domain" description="AB hydrolase-1" evidence="1">
    <location>
        <begin position="2"/>
        <end position="237"/>
    </location>
</feature>
<dbReference type="RefSeq" id="WP_243742462.1">
    <property type="nucleotide sequence ID" value="NZ_SNYN01000005.1"/>
</dbReference>
<dbReference type="SUPFAM" id="SSF53474">
    <property type="entry name" value="alpha/beta-Hydrolases"/>
    <property type="match status" value="1"/>
</dbReference>
<dbReference type="EMBL" id="SNYN01000005">
    <property type="protein sequence ID" value="TDQ52955.1"/>
    <property type="molecule type" value="Genomic_DNA"/>
</dbReference>
<evidence type="ECO:0000259" key="1">
    <source>
        <dbReference type="Pfam" id="PF12697"/>
    </source>
</evidence>
<organism evidence="2 3">
    <name type="scientific">Actinorugispora endophytica</name>
    <dbReference type="NCBI Taxonomy" id="1605990"/>
    <lineage>
        <taxon>Bacteria</taxon>
        <taxon>Bacillati</taxon>
        <taxon>Actinomycetota</taxon>
        <taxon>Actinomycetes</taxon>
        <taxon>Streptosporangiales</taxon>
        <taxon>Nocardiopsidaceae</taxon>
        <taxon>Actinorugispora</taxon>
    </lineage>
</organism>
<name>A0A4R6UZW8_9ACTN</name>
<keyword evidence="3" id="KW-1185">Reference proteome</keyword>
<evidence type="ECO:0000313" key="2">
    <source>
        <dbReference type="EMBL" id="TDQ52955.1"/>
    </source>
</evidence>
<dbReference type="Pfam" id="PF12697">
    <property type="entry name" value="Abhydrolase_6"/>
    <property type="match status" value="1"/>
</dbReference>
<reference evidence="2 3" key="1">
    <citation type="submission" date="2019-03" db="EMBL/GenBank/DDBJ databases">
        <title>Genomic Encyclopedia of Type Strains, Phase IV (KMG-IV): sequencing the most valuable type-strain genomes for metagenomic binning, comparative biology and taxonomic classification.</title>
        <authorList>
            <person name="Goeker M."/>
        </authorList>
    </citation>
    <scope>NUCLEOTIDE SEQUENCE [LARGE SCALE GENOMIC DNA]</scope>
    <source>
        <strain evidence="2 3">DSM 46770</strain>
    </source>
</reference>